<comment type="caution">
    <text evidence="10">The sequence shown here is derived from an EMBL/GenBank/DDBJ whole genome shotgun (WGS) entry which is preliminary data.</text>
</comment>
<comment type="subcellular location">
    <subcellularLocation>
        <location evidence="1">Cell membrane</location>
        <topology evidence="1">Multi-pass membrane protein</topology>
    </subcellularLocation>
</comment>
<evidence type="ECO:0000313" key="10">
    <source>
        <dbReference type="EMBL" id="GGO41541.1"/>
    </source>
</evidence>
<dbReference type="Pfam" id="PF12704">
    <property type="entry name" value="MacB_PCD"/>
    <property type="match status" value="1"/>
</dbReference>
<keyword evidence="11" id="KW-1185">Reference proteome</keyword>
<feature type="transmembrane region" description="Helical" evidence="7">
    <location>
        <begin position="293"/>
        <end position="318"/>
    </location>
</feature>
<evidence type="ECO:0000256" key="1">
    <source>
        <dbReference type="ARBA" id="ARBA00004651"/>
    </source>
</evidence>
<evidence type="ECO:0000256" key="5">
    <source>
        <dbReference type="ARBA" id="ARBA00023136"/>
    </source>
</evidence>
<dbReference type="Pfam" id="PF02687">
    <property type="entry name" value="FtsX"/>
    <property type="match status" value="1"/>
</dbReference>
<evidence type="ECO:0000256" key="4">
    <source>
        <dbReference type="ARBA" id="ARBA00022989"/>
    </source>
</evidence>
<dbReference type="InterPro" id="IPR025857">
    <property type="entry name" value="MacB_PCD"/>
</dbReference>
<dbReference type="InterPro" id="IPR050250">
    <property type="entry name" value="Macrolide_Exporter_MacB"/>
</dbReference>
<sequence>MRNVDVVRTALGNTMRSKTRTFLTVIAIVIGAFTLTLTSGLGAGINKYVDSMVAGFGQTNQIYVMPGMDPSQQMPTNGEPQEYDPEEAAATGEFGMQMLTEDDIATIEGIDGITDVEPIVFVTADYLGTADGDQFVLQSLGFPSDAAGMEMEAGTTPDPQAMELTVPETWLSAFGTEDPNEVLGETVTIGLKDMAQQEQTVEAEIVGVSQQAISGVGGSPMPSSALNEELNDVQTSGLDVEQPKNYVQAVATVENLEANETAIKQALSDEGLMGLTLEDQLGVLTGIIDTVTWVLNGFALIALLAASFGIVNTLLMSVQERTREIGLMKALGMGRGKVFGLFSTEAVMLGVMGSVIGVGLGVLVGVIGNAALVNGPLSGVAGLSLYAVDPVSILLIVALILAIAFLAGTMPAARAAKKDPIEALRYE</sequence>
<keyword evidence="5 7" id="KW-0472">Membrane</keyword>
<feature type="transmembrane region" description="Helical" evidence="7">
    <location>
        <begin position="387"/>
        <end position="408"/>
    </location>
</feature>
<feature type="transmembrane region" description="Helical" evidence="7">
    <location>
        <begin position="21"/>
        <end position="45"/>
    </location>
</feature>
<evidence type="ECO:0000256" key="6">
    <source>
        <dbReference type="ARBA" id="ARBA00038076"/>
    </source>
</evidence>
<dbReference type="PANTHER" id="PTHR30572:SF4">
    <property type="entry name" value="ABC TRANSPORTER PERMEASE YTRF"/>
    <property type="match status" value="1"/>
</dbReference>
<evidence type="ECO:0000256" key="3">
    <source>
        <dbReference type="ARBA" id="ARBA00022692"/>
    </source>
</evidence>
<comment type="similarity">
    <text evidence="6">Belongs to the ABC-4 integral membrane protein family.</text>
</comment>
<evidence type="ECO:0000259" key="8">
    <source>
        <dbReference type="Pfam" id="PF02687"/>
    </source>
</evidence>
<keyword evidence="3 7" id="KW-0812">Transmembrane</keyword>
<proteinExistence type="inferred from homology"/>
<gene>
    <name evidence="10" type="ORF">GCM10010977_05710</name>
</gene>
<organism evidence="10 11">
    <name type="scientific">Citricoccus zhacaiensis</name>
    <dbReference type="NCBI Taxonomy" id="489142"/>
    <lineage>
        <taxon>Bacteria</taxon>
        <taxon>Bacillati</taxon>
        <taxon>Actinomycetota</taxon>
        <taxon>Actinomycetes</taxon>
        <taxon>Micrococcales</taxon>
        <taxon>Micrococcaceae</taxon>
        <taxon>Citricoccus</taxon>
    </lineage>
</organism>
<name>A0ABQ2LPM5_9MICC</name>
<dbReference type="Proteomes" id="UP000642509">
    <property type="component" value="Unassembled WGS sequence"/>
</dbReference>
<dbReference type="RefSeq" id="WP_188803924.1">
    <property type="nucleotide sequence ID" value="NZ_BAAAOU010000003.1"/>
</dbReference>
<reference evidence="11" key="1">
    <citation type="journal article" date="2019" name="Int. J. Syst. Evol. Microbiol.">
        <title>The Global Catalogue of Microorganisms (GCM) 10K type strain sequencing project: providing services to taxonomists for standard genome sequencing and annotation.</title>
        <authorList>
            <consortium name="The Broad Institute Genomics Platform"/>
            <consortium name="The Broad Institute Genome Sequencing Center for Infectious Disease"/>
            <person name="Wu L."/>
            <person name="Ma J."/>
        </authorList>
    </citation>
    <scope>NUCLEOTIDE SEQUENCE [LARGE SCALE GENOMIC DNA]</scope>
    <source>
        <strain evidence="11">CGMCC 1.7064</strain>
    </source>
</reference>
<protein>
    <submittedName>
        <fullName evidence="10">Permease</fullName>
    </submittedName>
</protein>
<evidence type="ECO:0000256" key="7">
    <source>
        <dbReference type="SAM" id="Phobius"/>
    </source>
</evidence>
<keyword evidence="4 7" id="KW-1133">Transmembrane helix</keyword>
<evidence type="ECO:0000313" key="11">
    <source>
        <dbReference type="Proteomes" id="UP000642509"/>
    </source>
</evidence>
<evidence type="ECO:0000256" key="2">
    <source>
        <dbReference type="ARBA" id="ARBA00022475"/>
    </source>
</evidence>
<feature type="transmembrane region" description="Helical" evidence="7">
    <location>
        <begin position="339"/>
        <end position="367"/>
    </location>
</feature>
<feature type="domain" description="MacB-like periplasmic core" evidence="9">
    <location>
        <begin position="21"/>
        <end position="215"/>
    </location>
</feature>
<dbReference type="InterPro" id="IPR003838">
    <property type="entry name" value="ABC3_permease_C"/>
</dbReference>
<feature type="domain" description="ABC3 transporter permease C-terminal" evidence="8">
    <location>
        <begin position="297"/>
        <end position="420"/>
    </location>
</feature>
<keyword evidence="2" id="KW-1003">Cell membrane</keyword>
<evidence type="ECO:0000259" key="9">
    <source>
        <dbReference type="Pfam" id="PF12704"/>
    </source>
</evidence>
<accession>A0ABQ2LPM5</accession>
<dbReference type="EMBL" id="BMLQ01000001">
    <property type="protein sequence ID" value="GGO41541.1"/>
    <property type="molecule type" value="Genomic_DNA"/>
</dbReference>
<dbReference type="PANTHER" id="PTHR30572">
    <property type="entry name" value="MEMBRANE COMPONENT OF TRANSPORTER-RELATED"/>
    <property type="match status" value="1"/>
</dbReference>